<reference evidence="9 10" key="1">
    <citation type="submission" date="2019-12" db="EMBL/GenBank/DDBJ databases">
        <title>Mucilaginibacter sp. HMF7410 genome sequencing and assembly.</title>
        <authorList>
            <person name="Kang H."/>
            <person name="Cha I."/>
            <person name="Kim H."/>
            <person name="Joh K."/>
        </authorList>
    </citation>
    <scope>NUCLEOTIDE SEQUENCE [LARGE SCALE GENOMIC DNA]</scope>
    <source>
        <strain evidence="9 10">HMF7410</strain>
    </source>
</reference>
<feature type="transmembrane region" description="Helical" evidence="6">
    <location>
        <begin position="21"/>
        <end position="41"/>
    </location>
</feature>
<evidence type="ECO:0000259" key="7">
    <source>
        <dbReference type="Pfam" id="PF02687"/>
    </source>
</evidence>
<feature type="transmembrane region" description="Helical" evidence="6">
    <location>
        <begin position="684"/>
        <end position="709"/>
    </location>
</feature>
<dbReference type="Proteomes" id="UP000462014">
    <property type="component" value="Unassembled WGS sequence"/>
</dbReference>
<feature type="domain" description="MacB-like periplasmic core" evidence="8">
    <location>
        <begin position="21"/>
        <end position="237"/>
    </location>
</feature>
<dbReference type="EMBL" id="WPIK01000012">
    <property type="protein sequence ID" value="MVN22651.1"/>
    <property type="molecule type" value="Genomic_DNA"/>
</dbReference>
<evidence type="ECO:0000259" key="8">
    <source>
        <dbReference type="Pfam" id="PF12704"/>
    </source>
</evidence>
<feature type="transmembrane region" description="Helical" evidence="6">
    <location>
        <begin position="388"/>
        <end position="415"/>
    </location>
</feature>
<keyword evidence="4 6" id="KW-1133">Transmembrane helix</keyword>
<sequence>MFKNNLKVAWRNLLKGKVFNLINIAGLSVAVACCILLFLTVDYEFSYDHFHQDLKDIYQVYTTENRSSGIEKNTSMPEPLAPALKAAYPAIKFVSRYGNGQAAVRYKDKQTNYGIKFIDPDFLQIFTFPLAKGNIKTALQDLHGLVITENVAHAVFNQENPVGKTLELNFNGELQNFTVSGVAKDFPDNSSLGFDMLMRFENFPNYEQKMDRWNAGNHSLFVRLQPGIDQASLEKQFIPFTSQHFTESINTIKRDGSIPDASGNVFTLNLLPFAQNHFAANFFGLEGNQVSKVYIIALMAIGIFILLIASINFINLNVARAFTRAREVGVRKTLGAGQWTLIIQFWTETVLVCLVALVAGLLISSLILPGFRTNFRSPVTLGLLLQPAHLSAFFTIFFLVTIVAGFYPAWLMLRYKTVQVLKGTVNTAKPGKVRNVLLVTQFTLSTLLIICTLITWQQMRYMQNKPLGYNRTEVISVPLGREMKGSKAMQLLRDKLQSRSEIVAISGSANNLGLGTDGSTSTHIVGFNYNGREIRTNWQRVDYDYLKTLDMKLLEGRVFSRSFSTDSNSIIINEQMAKQLGGKNLIGKFVTIYDGYPKMQVIGIIRDFNFRSLRDEIEPLSLNMENKSDISYAFIRVKPVNLLSSYDNLKKQWHQIFPNTEFNGSWLNENTERQYRSEKRLSNIFISGATIAILISCIGLLAMAMMTMVQRTKEVGIRKVLGSSVMQIVVLLSQDFIKLVLLASVLAFPVAWLIMNKWLQSFAYRIEISWWIFGLATMIALVIAVATVSFQAVKAALANPVKSLRSE</sequence>
<feature type="transmembrane region" description="Helical" evidence="6">
    <location>
        <begin position="339"/>
        <end position="368"/>
    </location>
</feature>
<dbReference type="GO" id="GO:0022857">
    <property type="term" value="F:transmembrane transporter activity"/>
    <property type="evidence" value="ECO:0007669"/>
    <property type="project" value="TreeGrafter"/>
</dbReference>
<dbReference type="PROSITE" id="PS51257">
    <property type="entry name" value="PROKAR_LIPOPROTEIN"/>
    <property type="match status" value="1"/>
</dbReference>
<evidence type="ECO:0000256" key="4">
    <source>
        <dbReference type="ARBA" id="ARBA00022989"/>
    </source>
</evidence>
<protein>
    <submittedName>
        <fullName evidence="9">FtsX-like permease family protein</fullName>
    </submittedName>
</protein>
<evidence type="ECO:0000256" key="3">
    <source>
        <dbReference type="ARBA" id="ARBA00022692"/>
    </source>
</evidence>
<name>A0A7K1SZA6_9SPHI</name>
<organism evidence="9 10">
    <name type="scientific">Mucilaginibacter arboris</name>
    <dbReference type="NCBI Taxonomy" id="2682090"/>
    <lineage>
        <taxon>Bacteria</taxon>
        <taxon>Pseudomonadati</taxon>
        <taxon>Bacteroidota</taxon>
        <taxon>Sphingobacteriia</taxon>
        <taxon>Sphingobacteriales</taxon>
        <taxon>Sphingobacteriaceae</taxon>
        <taxon>Mucilaginibacter</taxon>
    </lineage>
</organism>
<dbReference type="Pfam" id="PF02687">
    <property type="entry name" value="FtsX"/>
    <property type="match status" value="2"/>
</dbReference>
<proteinExistence type="predicted"/>
<evidence type="ECO:0000313" key="10">
    <source>
        <dbReference type="Proteomes" id="UP000462014"/>
    </source>
</evidence>
<dbReference type="Pfam" id="PF12704">
    <property type="entry name" value="MacB_PCD"/>
    <property type="match status" value="2"/>
</dbReference>
<feature type="domain" description="MacB-like periplasmic core" evidence="8">
    <location>
        <begin position="528"/>
        <end position="608"/>
    </location>
</feature>
<dbReference type="PANTHER" id="PTHR30572">
    <property type="entry name" value="MEMBRANE COMPONENT OF TRANSPORTER-RELATED"/>
    <property type="match status" value="1"/>
</dbReference>
<feature type="transmembrane region" description="Helical" evidence="6">
    <location>
        <begin position="770"/>
        <end position="793"/>
    </location>
</feature>
<evidence type="ECO:0000256" key="5">
    <source>
        <dbReference type="ARBA" id="ARBA00023136"/>
    </source>
</evidence>
<feature type="domain" description="ABC3 transporter permease C-terminal" evidence="7">
    <location>
        <begin position="300"/>
        <end position="415"/>
    </location>
</feature>
<evidence type="ECO:0000256" key="6">
    <source>
        <dbReference type="SAM" id="Phobius"/>
    </source>
</evidence>
<dbReference type="InterPro" id="IPR003838">
    <property type="entry name" value="ABC3_permease_C"/>
</dbReference>
<comment type="caution">
    <text evidence="9">The sequence shown here is derived from an EMBL/GenBank/DDBJ whole genome shotgun (WGS) entry which is preliminary data.</text>
</comment>
<dbReference type="GO" id="GO:0005886">
    <property type="term" value="C:plasma membrane"/>
    <property type="evidence" value="ECO:0007669"/>
    <property type="project" value="UniProtKB-SubCell"/>
</dbReference>
<keyword evidence="3 6" id="KW-0812">Transmembrane</keyword>
<evidence type="ECO:0000256" key="1">
    <source>
        <dbReference type="ARBA" id="ARBA00004651"/>
    </source>
</evidence>
<evidence type="ECO:0000256" key="2">
    <source>
        <dbReference type="ARBA" id="ARBA00022475"/>
    </source>
</evidence>
<accession>A0A7K1SZA6</accession>
<keyword evidence="10" id="KW-1185">Reference proteome</keyword>
<dbReference type="AlphaFoldDB" id="A0A7K1SZA6"/>
<gene>
    <name evidence="9" type="ORF">GO621_14045</name>
</gene>
<comment type="subcellular location">
    <subcellularLocation>
        <location evidence="1">Cell membrane</location>
        <topology evidence="1">Multi-pass membrane protein</topology>
    </subcellularLocation>
</comment>
<dbReference type="InterPro" id="IPR050250">
    <property type="entry name" value="Macrolide_Exporter_MacB"/>
</dbReference>
<keyword evidence="5 6" id="KW-0472">Membrane</keyword>
<dbReference type="RefSeq" id="WP_157568106.1">
    <property type="nucleotide sequence ID" value="NZ_WPIK01000012.1"/>
</dbReference>
<feature type="transmembrane region" description="Helical" evidence="6">
    <location>
        <begin position="736"/>
        <end position="755"/>
    </location>
</feature>
<keyword evidence="2" id="KW-1003">Cell membrane</keyword>
<evidence type="ECO:0000313" key="9">
    <source>
        <dbReference type="EMBL" id="MVN22651.1"/>
    </source>
</evidence>
<feature type="transmembrane region" description="Helical" evidence="6">
    <location>
        <begin position="293"/>
        <end position="318"/>
    </location>
</feature>
<dbReference type="InterPro" id="IPR025857">
    <property type="entry name" value="MacB_PCD"/>
</dbReference>
<feature type="transmembrane region" description="Helical" evidence="6">
    <location>
        <begin position="436"/>
        <end position="456"/>
    </location>
</feature>
<dbReference type="PANTHER" id="PTHR30572:SF18">
    <property type="entry name" value="ABC-TYPE MACROLIDE FAMILY EXPORT SYSTEM PERMEASE COMPONENT 2"/>
    <property type="match status" value="1"/>
</dbReference>
<feature type="domain" description="ABC3 transporter permease C-terminal" evidence="7">
    <location>
        <begin position="688"/>
        <end position="796"/>
    </location>
</feature>